<sequence length="108" mass="12389">MLSVWNLELIVACSRREEELSAYRNMLPEKTVPDWSKCIRFQIGVRSRFQIRVHQVFIKVLATQPSDQVENLVFIKVLATPPSSDRGEKSVPDRGEKDVDGTNTAFIR</sequence>
<comment type="caution">
    <text evidence="1">The sequence shown here is derived from an EMBL/GenBank/DDBJ whole genome shotgun (WGS) entry which is preliminary data.</text>
</comment>
<evidence type="ECO:0000313" key="1">
    <source>
        <dbReference type="EMBL" id="KAI3752014.1"/>
    </source>
</evidence>
<organism evidence="1 2">
    <name type="scientific">Cichorium intybus</name>
    <name type="common">Chicory</name>
    <dbReference type="NCBI Taxonomy" id="13427"/>
    <lineage>
        <taxon>Eukaryota</taxon>
        <taxon>Viridiplantae</taxon>
        <taxon>Streptophyta</taxon>
        <taxon>Embryophyta</taxon>
        <taxon>Tracheophyta</taxon>
        <taxon>Spermatophyta</taxon>
        <taxon>Magnoliopsida</taxon>
        <taxon>eudicotyledons</taxon>
        <taxon>Gunneridae</taxon>
        <taxon>Pentapetalae</taxon>
        <taxon>asterids</taxon>
        <taxon>campanulids</taxon>
        <taxon>Asterales</taxon>
        <taxon>Asteraceae</taxon>
        <taxon>Cichorioideae</taxon>
        <taxon>Cichorieae</taxon>
        <taxon>Cichoriinae</taxon>
        <taxon>Cichorium</taxon>
    </lineage>
</organism>
<name>A0ACB9DZE5_CICIN</name>
<reference evidence="2" key="1">
    <citation type="journal article" date="2022" name="Mol. Ecol. Resour.">
        <title>The genomes of chicory, endive, great burdock and yacon provide insights into Asteraceae palaeo-polyploidization history and plant inulin production.</title>
        <authorList>
            <person name="Fan W."/>
            <person name="Wang S."/>
            <person name="Wang H."/>
            <person name="Wang A."/>
            <person name="Jiang F."/>
            <person name="Liu H."/>
            <person name="Zhao H."/>
            <person name="Xu D."/>
            <person name="Zhang Y."/>
        </authorList>
    </citation>
    <scope>NUCLEOTIDE SEQUENCE [LARGE SCALE GENOMIC DNA]</scope>
    <source>
        <strain evidence="2">cv. Punajuju</strain>
    </source>
</reference>
<proteinExistence type="predicted"/>
<dbReference type="EMBL" id="CM042012">
    <property type="protein sequence ID" value="KAI3752014.1"/>
    <property type="molecule type" value="Genomic_DNA"/>
</dbReference>
<keyword evidence="2" id="KW-1185">Reference proteome</keyword>
<reference evidence="1 2" key="2">
    <citation type="journal article" date="2022" name="Mol. Ecol. Resour.">
        <title>The genomes of chicory, endive, great burdock and yacon provide insights into Asteraceae paleo-polyploidization history and plant inulin production.</title>
        <authorList>
            <person name="Fan W."/>
            <person name="Wang S."/>
            <person name="Wang H."/>
            <person name="Wang A."/>
            <person name="Jiang F."/>
            <person name="Liu H."/>
            <person name="Zhao H."/>
            <person name="Xu D."/>
            <person name="Zhang Y."/>
        </authorList>
    </citation>
    <scope>NUCLEOTIDE SEQUENCE [LARGE SCALE GENOMIC DNA]</scope>
    <source>
        <strain evidence="2">cv. Punajuju</strain>
        <tissue evidence="1">Leaves</tissue>
    </source>
</reference>
<evidence type="ECO:0000313" key="2">
    <source>
        <dbReference type="Proteomes" id="UP001055811"/>
    </source>
</evidence>
<protein>
    <submittedName>
        <fullName evidence="1">Uncharacterized protein</fullName>
    </submittedName>
</protein>
<accession>A0ACB9DZE5</accession>
<gene>
    <name evidence="1" type="ORF">L2E82_23113</name>
</gene>
<dbReference type="Proteomes" id="UP001055811">
    <property type="component" value="Linkage Group LG04"/>
</dbReference>